<proteinExistence type="predicted"/>
<comment type="caution">
    <text evidence="1">The sequence shown here is derived from an EMBL/GenBank/DDBJ whole genome shotgun (WGS) entry which is preliminary data.</text>
</comment>
<gene>
    <name evidence="1" type="ORF">LCGC14_0554530</name>
</gene>
<organism evidence="1">
    <name type="scientific">marine sediment metagenome</name>
    <dbReference type="NCBI Taxonomy" id="412755"/>
    <lineage>
        <taxon>unclassified sequences</taxon>
        <taxon>metagenomes</taxon>
        <taxon>ecological metagenomes</taxon>
    </lineage>
</organism>
<evidence type="ECO:0000313" key="1">
    <source>
        <dbReference type="EMBL" id="KKN58174.1"/>
    </source>
</evidence>
<reference evidence="1" key="1">
    <citation type="journal article" date="2015" name="Nature">
        <title>Complex archaea that bridge the gap between prokaryotes and eukaryotes.</title>
        <authorList>
            <person name="Spang A."/>
            <person name="Saw J.H."/>
            <person name="Jorgensen S.L."/>
            <person name="Zaremba-Niedzwiedzka K."/>
            <person name="Martijn J."/>
            <person name="Lind A.E."/>
            <person name="van Eijk R."/>
            <person name="Schleper C."/>
            <person name="Guy L."/>
            <person name="Ettema T.J."/>
        </authorList>
    </citation>
    <scope>NUCLEOTIDE SEQUENCE</scope>
</reference>
<sequence length="40" mass="4785">ILIDKDYFKVPVDEIYKTNVLQTWVAGKLRYKKEEITKTP</sequence>
<feature type="non-terminal residue" evidence="1">
    <location>
        <position position="1"/>
    </location>
</feature>
<dbReference type="AlphaFoldDB" id="A0A0F9RTU2"/>
<dbReference type="EMBL" id="LAZR01000773">
    <property type="protein sequence ID" value="KKN58174.1"/>
    <property type="molecule type" value="Genomic_DNA"/>
</dbReference>
<name>A0A0F9RTU2_9ZZZZ</name>
<accession>A0A0F9RTU2</accession>
<protein>
    <submittedName>
        <fullName evidence="1">Uncharacterized protein</fullName>
    </submittedName>
</protein>